<sequence>MSGLFRKQAVTQQYQRLEGSISLAQPLSLTRSIVILLLVAVALASFVVTQDFSKKETVHGYLRPSAGLIKVYPNLSGAITHLLVREGQQVDKGQVLAKVRHAQGYNANPSLSKAVSQTLLEQQTRAEQALNFLKQTQALETKQLQQQIRDIEAALENNQKQQSIANQRLSILQAQFDDRLILAEKGYLSEIELNQTQDTLLQLRQQLSVIEATQIDLTDEYNRLNSLSKRLPHDQALALNEHATLLANAQQRYLAHQSQLNGSILAPSAGTVTAIRSYQGETLSQGQPLLSILPKDSLLVAELLLPSRSIGFVEPGQLARLRFDAYPYQQYGFLDSKVEQLDGALQLPSESKGPFQLQEPVYRVQATLSQQGLGELPLRAGMLLQADVHLKRQSLWRWLVQPFSGISGRLR</sequence>
<evidence type="ECO:0000259" key="3">
    <source>
        <dbReference type="Pfam" id="PF26002"/>
    </source>
</evidence>
<dbReference type="Pfam" id="PF25917">
    <property type="entry name" value="BSH_RND"/>
    <property type="match status" value="1"/>
</dbReference>
<organism evidence="4 5">
    <name type="scientific">Paraferrimonas sedimenticola</name>
    <dbReference type="NCBI Taxonomy" id="375674"/>
    <lineage>
        <taxon>Bacteria</taxon>
        <taxon>Pseudomonadati</taxon>
        <taxon>Pseudomonadota</taxon>
        <taxon>Gammaproteobacteria</taxon>
        <taxon>Alteromonadales</taxon>
        <taxon>Ferrimonadaceae</taxon>
        <taxon>Paraferrimonas</taxon>
    </lineage>
</organism>
<evidence type="ECO:0000259" key="2">
    <source>
        <dbReference type="Pfam" id="PF25917"/>
    </source>
</evidence>
<evidence type="ECO:0000313" key="4">
    <source>
        <dbReference type="EMBL" id="GLP96887.1"/>
    </source>
</evidence>
<dbReference type="Pfam" id="PF26002">
    <property type="entry name" value="Beta-barrel_AprE"/>
    <property type="match status" value="1"/>
</dbReference>
<dbReference type="InterPro" id="IPR058625">
    <property type="entry name" value="MdtA-like_BSH"/>
</dbReference>
<feature type="domain" description="AprE-like beta-barrel" evidence="3">
    <location>
        <begin position="299"/>
        <end position="389"/>
    </location>
</feature>
<protein>
    <submittedName>
        <fullName evidence="4">Toxin secretion, membrane fusion protein</fullName>
    </submittedName>
</protein>
<dbReference type="InterPro" id="IPR050739">
    <property type="entry name" value="MFP"/>
</dbReference>
<comment type="caution">
    <text evidence="4">The sequence shown here is derived from an EMBL/GenBank/DDBJ whole genome shotgun (WGS) entry which is preliminary data.</text>
</comment>
<name>A0AA37RY46_9GAMM</name>
<keyword evidence="5" id="KW-1185">Reference proteome</keyword>
<dbReference type="PANTHER" id="PTHR30386:SF28">
    <property type="entry name" value="EXPORTED PROTEIN"/>
    <property type="match status" value="1"/>
</dbReference>
<reference evidence="4" key="2">
    <citation type="submission" date="2023-01" db="EMBL/GenBank/DDBJ databases">
        <title>Draft genome sequence of Paraferrimonas sedimenticola strain NBRC 101628.</title>
        <authorList>
            <person name="Sun Q."/>
            <person name="Mori K."/>
        </authorList>
    </citation>
    <scope>NUCLEOTIDE SEQUENCE</scope>
    <source>
        <strain evidence="4">NBRC 101628</strain>
    </source>
</reference>
<dbReference type="EMBL" id="BSNC01000005">
    <property type="protein sequence ID" value="GLP96887.1"/>
    <property type="molecule type" value="Genomic_DNA"/>
</dbReference>
<dbReference type="PANTHER" id="PTHR30386">
    <property type="entry name" value="MEMBRANE FUSION SUBUNIT OF EMRAB-TOLC MULTIDRUG EFFLUX PUMP"/>
    <property type="match status" value="1"/>
</dbReference>
<accession>A0AA37RY46</accession>
<evidence type="ECO:0000313" key="5">
    <source>
        <dbReference type="Proteomes" id="UP001161422"/>
    </source>
</evidence>
<dbReference type="AlphaFoldDB" id="A0AA37RY46"/>
<dbReference type="SUPFAM" id="SSF111369">
    <property type="entry name" value="HlyD-like secretion proteins"/>
    <property type="match status" value="1"/>
</dbReference>
<feature type="domain" description="Multidrug resistance protein MdtA-like barrel-sandwich hybrid" evidence="2">
    <location>
        <begin position="70"/>
        <end position="290"/>
    </location>
</feature>
<evidence type="ECO:0000256" key="1">
    <source>
        <dbReference type="ARBA" id="ARBA00009477"/>
    </source>
</evidence>
<dbReference type="PRINTS" id="PR01490">
    <property type="entry name" value="RTXTOXIND"/>
</dbReference>
<dbReference type="RefSeq" id="WP_095504199.1">
    <property type="nucleotide sequence ID" value="NZ_BSNC01000005.1"/>
</dbReference>
<dbReference type="Proteomes" id="UP001161422">
    <property type="component" value="Unassembled WGS sequence"/>
</dbReference>
<gene>
    <name evidence="4" type="ORF">GCM10007895_21930</name>
</gene>
<dbReference type="Gene3D" id="2.40.50.100">
    <property type="match status" value="1"/>
</dbReference>
<reference evidence="4" key="1">
    <citation type="journal article" date="2014" name="Int. J. Syst. Evol. Microbiol.">
        <title>Complete genome sequence of Corynebacterium casei LMG S-19264T (=DSM 44701T), isolated from a smear-ripened cheese.</title>
        <authorList>
            <consortium name="US DOE Joint Genome Institute (JGI-PGF)"/>
            <person name="Walter F."/>
            <person name="Albersmeier A."/>
            <person name="Kalinowski J."/>
            <person name="Ruckert C."/>
        </authorList>
    </citation>
    <scope>NUCLEOTIDE SEQUENCE</scope>
    <source>
        <strain evidence="4">NBRC 101628</strain>
    </source>
</reference>
<dbReference type="InterPro" id="IPR058982">
    <property type="entry name" value="Beta-barrel_AprE"/>
</dbReference>
<comment type="similarity">
    <text evidence="1">Belongs to the membrane fusion protein (MFP) (TC 8.A.1) family.</text>
</comment>
<proteinExistence type="inferred from homology"/>